<keyword evidence="3" id="KW-1185">Reference proteome</keyword>
<organism evidence="2 3">
    <name type="scientific">Paracoccus stylophorae</name>
    <dbReference type="NCBI Taxonomy" id="659350"/>
    <lineage>
        <taxon>Bacteria</taxon>
        <taxon>Pseudomonadati</taxon>
        <taxon>Pseudomonadota</taxon>
        <taxon>Alphaproteobacteria</taxon>
        <taxon>Rhodobacterales</taxon>
        <taxon>Paracoccaceae</taxon>
        <taxon>Paracoccus</taxon>
    </lineage>
</organism>
<accession>A0ABY7SYU6</accession>
<dbReference type="RefSeq" id="WP_272859625.1">
    <property type="nucleotide sequence ID" value="NZ_CP067134.1"/>
</dbReference>
<reference evidence="2 3" key="1">
    <citation type="submission" date="2021-01" db="EMBL/GenBank/DDBJ databases">
        <title>Biogeographic distribution of Paracoccus.</title>
        <authorList>
            <person name="Hollensteiner J."/>
            <person name="Leineberger J."/>
            <person name="Brinkhoff T."/>
            <person name="Daniel R."/>
        </authorList>
    </citation>
    <scope>NUCLEOTIDE SEQUENCE [LARGE SCALE GENOMIC DNA]</scope>
    <source>
        <strain evidence="2 3">LMG25392</strain>
    </source>
</reference>
<dbReference type="EMBL" id="CP067134">
    <property type="protein sequence ID" value="WCR11517.1"/>
    <property type="molecule type" value="Genomic_DNA"/>
</dbReference>
<name>A0ABY7SYU6_9RHOB</name>
<gene>
    <name evidence="2" type="ORF">JHW45_03765</name>
</gene>
<evidence type="ECO:0000313" key="2">
    <source>
        <dbReference type="EMBL" id="WCR11517.1"/>
    </source>
</evidence>
<feature type="region of interest" description="Disordered" evidence="1">
    <location>
        <begin position="1"/>
        <end position="23"/>
    </location>
</feature>
<evidence type="ECO:0000313" key="3">
    <source>
        <dbReference type="Proteomes" id="UP001218412"/>
    </source>
</evidence>
<sequence length="241" mass="25020">MNTEPHDQTRGDSTPFFSEDGPAPLSRNEVAALCLKAARGAGMSWGMAEEAAFAAAWLVRHGIDGCGHLCAHLEQAQGREWAELCPDVSAGDWRAKDGHALCPIILGATLCDHAALTEGPVADCSITLGQVDHPILLLPFLDSIARKNGVLITVSWDGGSVCIGQGADWLQAATGALGRSSADLVLTARQGVATDLSADRLPNADTSAEVIHTLNGFAMRTTVPASERSRAGAGSALGDND</sequence>
<dbReference type="Pfam" id="PF12525">
    <property type="entry name" value="DUF3726"/>
    <property type="match status" value="1"/>
</dbReference>
<dbReference type="Proteomes" id="UP001218412">
    <property type="component" value="Chromosome"/>
</dbReference>
<feature type="compositionally biased region" description="Basic and acidic residues" evidence="1">
    <location>
        <begin position="1"/>
        <end position="10"/>
    </location>
</feature>
<dbReference type="InterPro" id="IPR022201">
    <property type="entry name" value="DUF3726"/>
</dbReference>
<protein>
    <submittedName>
        <fullName evidence="2">DUF3726 domain-containing protein</fullName>
    </submittedName>
</protein>
<proteinExistence type="predicted"/>
<evidence type="ECO:0000256" key="1">
    <source>
        <dbReference type="SAM" id="MobiDB-lite"/>
    </source>
</evidence>